<dbReference type="CDD" id="cd13585">
    <property type="entry name" value="PBP2_TMBP_like"/>
    <property type="match status" value="1"/>
</dbReference>
<dbReference type="RefSeq" id="WP_286344167.1">
    <property type="nucleotide sequence ID" value="NZ_AP027732.1"/>
</dbReference>
<dbReference type="InterPro" id="IPR006311">
    <property type="entry name" value="TAT_signal"/>
</dbReference>
<dbReference type="InterPro" id="IPR006059">
    <property type="entry name" value="SBP"/>
</dbReference>
<dbReference type="PANTHER" id="PTHR43649">
    <property type="entry name" value="ARABINOSE-BINDING PROTEIN-RELATED"/>
    <property type="match status" value="1"/>
</dbReference>
<protein>
    <submittedName>
        <fullName evidence="1">Sugar ABC transporter substrate-binding protein</fullName>
    </submittedName>
</protein>
<sequence length="452" mass="49031">MAELTPGGQVTRRGFLLGSAAVAATATAFTLSGCSTKGSAAGRPLQFWQFYAPQTQTAPDLKAQNDWFQKAVGDWNAAHRQKVENVFIPNFTDPSNTRLATAFASGDGPDIFLISPGDFLRYYNGGALLDLAPYMTKEAIADFNPDILATRQVGNGVYGLPMEVEPLAMFYSKPAWEKAHLSEGDIPKTWDEMLDVAKKLTTPSRSGLVFETVPGYFQNFTWYPWMWQGRGDVVDAHQNPSFDSKAVTQALDLFGRSVRTGVAPRTDPAAGDLPGAFAQGYAAMWQSGIWQVAGFRGSQPKFEYGVFPLPTPPGGIPRTVLGGWAWCVNARGRNPEAAARFVVETVGSMSEASVQRIVDWCSVAKSDMPPRKSVDARMKAKGAFDDPTLKYFHDTILPTGRGEPRYPPVVYKAISNAIQQVQTAGGDAAAQARTGNDAIEAFMQTYKGGTLL</sequence>
<reference evidence="2" key="1">
    <citation type="journal article" date="2019" name="Int. J. Syst. Evol. Microbiol.">
        <title>The Global Catalogue of Microorganisms (GCM) 10K type strain sequencing project: providing services to taxonomists for standard genome sequencing and annotation.</title>
        <authorList>
            <consortium name="The Broad Institute Genomics Platform"/>
            <consortium name="The Broad Institute Genome Sequencing Center for Infectious Disease"/>
            <person name="Wu L."/>
            <person name="Ma J."/>
        </authorList>
    </citation>
    <scope>NUCLEOTIDE SEQUENCE [LARGE SCALE GENOMIC DNA]</scope>
    <source>
        <strain evidence="2">NBRC 108728</strain>
    </source>
</reference>
<dbReference type="EMBL" id="AP027732">
    <property type="protein sequence ID" value="BDZ51393.1"/>
    <property type="molecule type" value="Genomic_DNA"/>
</dbReference>
<dbReference type="Proteomes" id="UP001321486">
    <property type="component" value="Chromosome"/>
</dbReference>
<dbReference type="SUPFAM" id="SSF53850">
    <property type="entry name" value="Periplasmic binding protein-like II"/>
    <property type="match status" value="1"/>
</dbReference>
<evidence type="ECO:0000313" key="2">
    <source>
        <dbReference type="Proteomes" id="UP001321486"/>
    </source>
</evidence>
<dbReference type="PROSITE" id="PS51318">
    <property type="entry name" value="TAT"/>
    <property type="match status" value="1"/>
</dbReference>
<dbReference type="PANTHER" id="PTHR43649:SF12">
    <property type="entry name" value="DIACETYLCHITOBIOSE BINDING PROTEIN DASA"/>
    <property type="match status" value="1"/>
</dbReference>
<name>A0ABM8GSF5_9MICO</name>
<evidence type="ECO:0000313" key="1">
    <source>
        <dbReference type="EMBL" id="BDZ51393.1"/>
    </source>
</evidence>
<dbReference type="Pfam" id="PF01547">
    <property type="entry name" value="SBP_bac_1"/>
    <property type="match status" value="1"/>
</dbReference>
<gene>
    <name evidence="1" type="ORF">GCM10025867_36340</name>
</gene>
<proteinExistence type="predicted"/>
<dbReference type="InterPro" id="IPR050490">
    <property type="entry name" value="Bact_solute-bd_prot1"/>
</dbReference>
<dbReference type="Gene3D" id="3.40.190.10">
    <property type="entry name" value="Periplasmic binding protein-like II"/>
    <property type="match status" value="1"/>
</dbReference>
<accession>A0ABM8GSF5</accession>
<organism evidence="1 2">
    <name type="scientific">Frondihabitans sucicola</name>
    <dbReference type="NCBI Taxonomy" id="1268041"/>
    <lineage>
        <taxon>Bacteria</taxon>
        <taxon>Bacillati</taxon>
        <taxon>Actinomycetota</taxon>
        <taxon>Actinomycetes</taxon>
        <taxon>Micrococcales</taxon>
        <taxon>Microbacteriaceae</taxon>
        <taxon>Frondihabitans</taxon>
    </lineage>
</organism>
<keyword evidence="2" id="KW-1185">Reference proteome</keyword>